<proteinExistence type="predicted"/>
<comment type="caution">
    <text evidence="1">The sequence shown here is derived from an EMBL/GenBank/DDBJ whole genome shotgun (WGS) entry which is preliminary data.</text>
</comment>
<sequence>MDPSALTLVEVLPHRKRTYWYVFESSDRFVKPWWDREFAVGASDHWLSARSDDTEVARCKFVLHPGPLSHRVLGEMPHGQLDILALEVAVPERGRGVGRATLQVIRRQYPLPRLTALNDDNRSRGFWDRMEWIRHEPAGILRGSERVTYSETRNIPSVPSH</sequence>
<dbReference type="AlphaFoldDB" id="A0A9X2DXX2"/>
<evidence type="ECO:0000313" key="1">
    <source>
        <dbReference type="EMBL" id="MCM6761191.1"/>
    </source>
</evidence>
<dbReference type="SUPFAM" id="SSF55729">
    <property type="entry name" value="Acyl-CoA N-acyltransferases (Nat)"/>
    <property type="match status" value="1"/>
</dbReference>
<name>A0A9X2DXX2_9MICO</name>
<protein>
    <recommendedName>
        <fullName evidence="3">N-acetyltransferase domain-containing protein</fullName>
    </recommendedName>
</protein>
<dbReference type="Proteomes" id="UP001155240">
    <property type="component" value="Unassembled WGS sequence"/>
</dbReference>
<dbReference type="EMBL" id="JAMRYM010000003">
    <property type="protein sequence ID" value="MCM6761191.1"/>
    <property type="molecule type" value="Genomic_DNA"/>
</dbReference>
<dbReference type="InterPro" id="IPR016181">
    <property type="entry name" value="Acyl_CoA_acyltransferase"/>
</dbReference>
<gene>
    <name evidence="1" type="ORF">NB037_02055</name>
</gene>
<accession>A0A9X2DXX2</accession>
<evidence type="ECO:0000313" key="2">
    <source>
        <dbReference type="Proteomes" id="UP001155240"/>
    </source>
</evidence>
<dbReference type="RefSeq" id="WP_251943180.1">
    <property type="nucleotide sequence ID" value="NZ_JAMRYM010000003.1"/>
</dbReference>
<evidence type="ECO:0008006" key="3">
    <source>
        <dbReference type="Google" id="ProtNLM"/>
    </source>
</evidence>
<keyword evidence="2" id="KW-1185">Reference proteome</keyword>
<organism evidence="1 2">
    <name type="scientific">Rathayibacter rubneri</name>
    <dbReference type="NCBI Taxonomy" id="2950106"/>
    <lineage>
        <taxon>Bacteria</taxon>
        <taxon>Bacillati</taxon>
        <taxon>Actinomycetota</taxon>
        <taxon>Actinomycetes</taxon>
        <taxon>Micrococcales</taxon>
        <taxon>Microbacteriaceae</taxon>
        <taxon>Rathayibacter</taxon>
    </lineage>
</organism>
<reference evidence="1" key="1">
    <citation type="submission" date="2022-06" db="EMBL/GenBank/DDBJ databases">
        <title>Whole genome shotgun sequencing (WGS) of Rathayibacter sp. ZW T2_19, isolated from stored onions (Allium cepa).</title>
        <authorList>
            <person name="Stoll D.A."/>
            <person name="Huch M."/>
        </authorList>
    </citation>
    <scope>NUCLEOTIDE SEQUENCE</scope>
    <source>
        <strain evidence="1">ZW T2_19</strain>
    </source>
</reference>